<comment type="caution">
    <text evidence="1">The sequence shown here is derived from an EMBL/GenBank/DDBJ whole genome shotgun (WGS) entry which is preliminary data.</text>
</comment>
<reference evidence="1 2" key="1">
    <citation type="submission" date="2013-02" db="EMBL/GenBank/DDBJ databases">
        <title>Whole genome shotgun sequence of Gordonia malaquae NBRC 108250.</title>
        <authorList>
            <person name="Yoshida I."/>
            <person name="Hosoyama A."/>
            <person name="Tsuchikane K."/>
            <person name="Ando Y."/>
            <person name="Baba S."/>
            <person name="Ohji S."/>
            <person name="Hamada M."/>
            <person name="Tamura T."/>
            <person name="Yamazoe A."/>
            <person name="Yamazaki S."/>
            <person name="Fujita N."/>
        </authorList>
    </citation>
    <scope>NUCLEOTIDE SEQUENCE [LARGE SCALE GENOMIC DNA]</scope>
    <source>
        <strain evidence="1 2">NBRC 108250</strain>
    </source>
</reference>
<dbReference type="EMBL" id="BAOP01000008">
    <property type="protein sequence ID" value="GAC79239.1"/>
    <property type="molecule type" value="Genomic_DNA"/>
</dbReference>
<sequence length="248" mass="27461">MRGMNRLRLPYVEDLVGMVVPLDRARITTVGRAGDLAFPDNPYLHRRVLEIGWSGGRWWMKNVGSWTTVRFGSRAEPIGVLLGRGRSIVLPGGDTHVVFAASRTEYEVVVRLPVEDDHHVAPPPQVSTEVTIGPRALTLEQIQMLVAFAEPILRSTCVSVSEIASMRDVEQRLGWSSAKLRRKLDYLCFKLDDAGVAGLVSDSVVPASRRRLRLVEWALGTGVIDRGGLRVLDVRSPLSVETVSEIDE</sequence>
<dbReference type="Proteomes" id="UP000035009">
    <property type="component" value="Unassembled WGS sequence"/>
</dbReference>
<dbReference type="eggNOG" id="COG1716">
    <property type="taxonomic scope" value="Bacteria"/>
</dbReference>
<name>M3VEG8_GORML</name>
<dbReference type="RefSeq" id="WP_008377554.1">
    <property type="nucleotide sequence ID" value="NZ_BAOP01000008.1"/>
</dbReference>
<evidence type="ECO:0000313" key="2">
    <source>
        <dbReference type="Proteomes" id="UP000035009"/>
    </source>
</evidence>
<gene>
    <name evidence="1" type="ORF">GM1_008_00010</name>
</gene>
<dbReference type="STRING" id="410332.SAMN04488550_4401"/>
<keyword evidence="2" id="KW-1185">Reference proteome</keyword>
<protein>
    <submittedName>
        <fullName evidence="1">Uncharacterized protein</fullName>
    </submittedName>
</protein>
<accession>M3VEG8</accession>
<proteinExistence type="predicted"/>
<dbReference type="AlphaFoldDB" id="M3VEG8"/>
<organism evidence="1 2">
    <name type="scientific">Gordonia malaquae NBRC 108250</name>
    <dbReference type="NCBI Taxonomy" id="1223542"/>
    <lineage>
        <taxon>Bacteria</taxon>
        <taxon>Bacillati</taxon>
        <taxon>Actinomycetota</taxon>
        <taxon>Actinomycetes</taxon>
        <taxon>Mycobacteriales</taxon>
        <taxon>Gordoniaceae</taxon>
        <taxon>Gordonia</taxon>
    </lineage>
</organism>
<evidence type="ECO:0000313" key="1">
    <source>
        <dbReference type="EMBL" id="GAC79239.1"/>
    </source>
</evidence>